<evidence type="ECO:0000313" key="1">
    <source>
        <dbReference type="EMBL" id="JAH77191.1"/>
    </source>
</evidence>
<reference evidence="1" key="2">
    <citation type="journal article" date="2015" name="Fish Shellfish Immunol.">
        <title>Early steps in the European eel (Anguilla anguilla)-Vibrio vulnificus interaction in the gills: Role of the RtxA13 toxin.</title>
        <authorList>
            <person name="Callol A."/>
            <person name="Pajuelo D."/>
            <person name="Ebbesson L."/>
            <person name="Teles M."/>
            <person name="MacKenzie S."/>
            <person name="Amaro C."/>
        </authorList>
    </citation>
    <scope>NUCLEOTIDE SEQUENCE</scope>
</reference>
<proteinExistence type="predicted"/>
<dbReference type="EMBL" id="GBXM01031386">
    <property type="protein sequence ID" value="JAH77191.1"/>
    <property type="molecule type" value="Transcribed_RNA"/>
</dbReference>
<name>A0A0E9VGP0_ANGAN</name>
<organism evidence="1">
    <name type="scientific">Anguilla anguilla</name>
    <name type="common">European freshwater eel</name>
    <name type="synonym">Muraena anguilla</name>
    <dbReference type="NCBI Taxonomy" id="7936"/>
    <lineage>
        <taxon>Eukaryota</taxon>
        <taxon>Metazoa</taxon>
        <taxon>Chordata</taxon>
        <taxon>Craniata</taxon>
        <taxon>Vertebrata</taxon>
        <taxon>Euteleostomi</taxon>
        <taxon>Actinopterygii</taxon>
        <taxon>Neopterygii</taxon>
        <taxon>Teleostei</taxon>
        <taxon>Anguilliformes</taxon>
        <taxon>Anguillidae</taxon>
        <taxon>Anguilla</taxon>
    </lineage>
</organism>
<sequence>MFPLLVSCLG</sequence>
<accession>A0A0E9VGP0</accession>
<reference evidence="1" key="1">
    <citation type="submission" date="2014-11" db="EMBL/GenBank/DDBJ databases">
        <authorList>
            <person name="Amaro Gonzalez C."/>
        </authorList>
    </citation>
    <scope>NUCLEOTIDE SEQUENCE</scope>
</reference>
<protein>
    <submittedName>
        <fullName evidence="1">Uncharacterized protein</fullName>
    </submittedName>
</protein>